<evidence type="ECO:0000256" key="3">
    <source>
        <dbReference type="ARBA" id="ARBA00022723"/>
    </source>
</evidence>
<evidence type="ECO:0000313" key="10">
    <source>
        <dbReference type="Proteomes" id="UP000267342"/>
    </source>
</evidence>
<dbReference type="GO" id="GO:0046872">
    <property type="term" value="F:metal ion binding"/>
    <property type="evidence" value="ECO:0007669"/>
    <property type="project" value="UniProtKB-KW"/>
</dbReference>
<dbReference type="Gene3D" id="3.40.50.850">
    <property type="entry name" value="Isochorismatase-like"/>
    <property type="match status" value="1"/>
</dbReference>
<proteinExistence type="inferred from homology"/>
<dbReference type="Pfam" id="PF00857">
    <property type="entry name" value="Isochorismatase"/>
    <property type="match status" value="1"/>
</dbReference>
<evidence type="ECO:0000256" key="2">
    <source>
        <dbReference type="ARBA" id="ARBA00022642"/>
    </source>
</evidence>
<evidence type="ECO:0000256" key="1">
    <source>
        <dbReference type="ARBA" id="ARBA00006336"/>
    </source>
</evidence>
<organism evidence="9 10">
    <name type="scientific">Zymobacter palmae</name>
    <dbReference type="NCBI Taxonomy" id="33074"/>
    <lineage>
        <taxon>Bacteria</taxon>
        <taxon>Pseudomonadati</taxon>
        <taxon>Pseudomonadota</taxon>
        <taxon>Gammaproteobacteria</taxon>
        <taxon>Oceanospirillales</taxon>
        <taxon>Halomonadaceae</taxon>
        <taxon>Zymobacter group</taxon>
        <taxon>Zymobacter</taxon>
    </lineage>
</organism>
<dbReference type="GO" id="GO:0019363">
    <property type="term" value="P:pyridine nucleotide biosynthetic process"/>
    <property type="evidence" value="ECO:0007669"/>
    <property type="project" value="UniProtKB-KW"/>
</dbReference>
<dbReference type="InterPro" id="IPR052347">
    <property type="entry name" value="Isochorismatase_Nicotinamidase"/>
</dbReference>
<evidence type="ECO:0000256" key="5">
    <source>
        <dbReference type="ARBA" id="ARBA00037900"/>
    </source>
</evidence>
<comment type="pathway">
    <text evidence="5">Cofactor biosynthesis; nicotinate biosynthesis; nicotinate from nicotinamide: step 1/1.</text>
</comment>
<dbReference type="KEGG" id="zpl:ZBT109_1820"/>
<dbReference type="PANTHER" id="PTHR11080:SF2">
    <property type="entry name" value="LD05707P"/>
    <property type="match status" value="1"/>
</dbReference>
<dbReference type="InterPro" id="IPR036380">
    <property type="entry name" value="Isochorismatase-like_sf"/>
</dbReference>
<dbReference type="EMBL" id="AP018933">
    <property type="protein sequence ID" value="BBG30566.1"/>
    <property type="molecule type" value="Genomic_DNA"/>
</dbReference>
<keyword evidence="2" id="KW-0662">Pyridine nucleotide biosynthesis</keyword>
<evidence type="ECO:0000256" key="4">
    <source>
        <dbReference type="ARBA" id="ARBA00022801"/>
    </source>
</evidence>
<dbReference type="InterPro" id="IPR000868">
    <property type="entry name" value="Isochorismatase-like_dom"/>
</dbReference>
<evidence type="ECO:0000256" key="6">
    <source>
        <dbReference type="ARBA" id="ARBA00039017"/>
    </source>
</evidence>
<evidence type="ECO:0000259" key="8">
    <source>
        <dbReference type="Pfam" id="PF00857"/>
    </source>
</evidence>
<accession>A0A348HG14</accession>
<dbReference type="CDD" id="cd01011">
    <property type="entry name" value="nicotinamidase"/>
    <property type="match status" value="1"/>
</dbReference>
<name>A0A348HG14_9GAMM</name>
<sequence length="228" mass="25602">MRPSALQKFMDQLPSQIERHRSALLVIDVQSDFMAGGPLACADGEDILPPLAQLMDADLFDHVVATQDWHPRDHVSFISQHPDHHPFDLIQLHGHEQVLWPDHCVMNTPGAALHEAIDWRYADLILRKGFDTYVDSYSAFRHNVNQRGERRATGLAGWLHDAGVTDLYLCGLARDVCVLWSAQDAADEGFNVHLLWPLTRPVSYDTNKATLAALAKRQIKILGQAVCQ</sequence>
<dbReference type="SUPFAM" id="SSF52499">
    <property type="entry name" value="Isochorismatase-like hydrolases"/>
    <property type="match status" value="1"/>
</dbReference>
<protein>
    <recommendedName>
        <fullName evidence="6">nicotinamidase</fullName>
        <ecNumber evidence="6">3.5.1.19</ecNumber>
    </recommendedName>
    <alternativeName>
        <fullName evidence="7">Nicotinamide deamidase</fullName>
    </alternativeName>
</protein>
<keyword evidence="10" id="KW-1185">Reference proteome</keyword>
<dbReference type="EC" id="3.5.1.19" evidence="6"/>
<evidence type="ECO:0000256" key="7">
    <source>
        <dbReference type="ARBA" id="ARBA00043224"/>
    </source>
</evidence>
<dbReference type="GO" id="GO:0008936">
    <property type="term" value="F:nicotinamidase activity"/>
    <property type="evidence" value="ECO:0007669"/>
    <property type="project" value="UniProtKB-EC"/>
</dbReference>
<keyword evidence="3" id="KW-0479">Metal-binding</keyword>
<feature type="domain" description="Isochorismatase-like" evidence="8">
    <location>
        <begin position="22"/>
        <end position="196"/>
    </location>
</feature>
<dbReference type="STRING" id="1123510.GCA_000620025_01675"/>
<dbReference type="RefSeq" id="WP_232012890.1">
    <property type="nucleotide sequence ID" value="NZ_AP018933.1"/>
</dbReference>
<gene>
    <name evidence="9" type="ORF">ZBT109_1820</name>
</gene>
<keyword evidence="4" id="KW-0378">Hydrolase</keyword>
<comment type="similarity">
    <text evidence="1">Belongs to the isochorismatase family.</text>
</comment>
<evidence type="ECO:0000313" key="9">
    <source>
        <dbReference type="EMBL" id="BBG30566.1"/>
    </source>
</evidence>
<dbReference type="AlphaFoldDB" id="A0A348HG14"/>
<reference evidence="9 10" key="1">
    <citation type="submission" date="2018-09" db="EMBL/GenBank/DDBJ databases">
        <title>Zymobacter palmae IAM14233 (=T109) whole genome analysis.</title>
        <authorList>
            <person name="Yanase H."/>
        </authorList>
    </citation>
    <scope>NUCLEOTIDE SEQUENCE [LARGE SCALE GENOMIC DNA]</scope>
    <source>
        <strain evidence="9 10">IAM14233</strain>
    </source>
</reference>
<dbReference type="Proteomes" id="UP000267342">
    <property type="component" value="Chromosome"/>
</dbReference>
<dbReference type="PANTHER" id="PTHR11080">
    <property type="entry name" value="PYRAZINAMIDASE/NICOTINAMIDASE"/>
    <property type="match status" value="1"/>
</dbReference>